<dbReference type="InterPro" id="IPR036259">
    <property type="entry name" value="MFS_trans_sf"/>
</dbReference>
<keyword evidence="3" id="KW-1003">Cell membrane</keyword>
<dbReference type="PANTHER" id="PTHR23517:SF2">
    <property type="entry name" value="MULTIDRUG RESISTANCE PROTEIN MDTH"/>
    <property type="match status" value="1"/>
</dbReference>
<dbReference type="InterPro" id="IPR020846">
    <property type="entry name" value="MFS_dom"/>
</dbReference>
<organism evidence="9 10">
    <name type="scientific">Deinococcus radiophilus</name>
    <dbReference type="NCBI Taxonomy" id="32062"/>
    <lineage>
        <taxon>Bacteria</taxon>
        <taxon>Thermotogati</taxon>
        <taxon>Deinococcota</taxon>
        <taxon>Deinococci</taxon>
        <taxon>Deinococcales</taxon>
        <taxon>Deinococcaceae</taxon>
        <taxon>Deinococcus</taxon>
    </lineage>
</organism>
<accession>A0A431VSU1</accession>
<feature type="transmembrane region" description="Helical" evidence="7">
    <location>
        <begin position="51"/>
        <end position="68"/>
    </location>
</feature>
<keyword evidence="4 7" id="KW-0812">Transmembrane</keyword>
<dbReference type="Gene3D" id="1.20.1250.20">
    <property type="entry name" value="MFS general substrate transporter like domains"/>
    <property type="match status" value="1"/>
</dbReference>
<evidence type="ECO:0000256" key="2">
    <source>
        <dbReference type="ARBA" id="ARBA00022448"/>
    </source>
</evidence>
<reference evidence="9 10" key="1">
    <citation type="submission" date="2018-12" db="EMBL/GenBank/DDBJ databases">
        <title>Deinococcus radiophilus ATCC 27603 genome sequencing and assembly.</title>
        <authorList>
            <person name="Maclea K.S."/>
            <person name="Maynard C.R."/>
        </authorList>
    </citation>
    <scope>NUCLEOTIDE SEQUENCE [LARGE SCALE GENOMIC DNA]</scope>
    <source>
        <strain evidence="9 10">ATCC 27603</strain>
    </source>
</reference>
<keyword evidence="2" id="KW-0813">Transport</keyword>
<dbReference type="Pfam" id="PF07690">
    <property type="entry name" value="MFS_1"/>
    <property type="match status" value="1"/>
</dbReference>
<protein>
    <submittedName>
        <fullName evidence="9">MFS transporter</fullName>
    </submittedName>
</protein>
<dbReference type="InterPro" id="IPR050171">
    <property type="entry name" value="MFS_Transporters"/>
</dbReference>
<feature type="transmembrane region" description="Helical" evidence="7">
    <location>
        <begin position="24"/>
        <end position="45"/>
    </location>
</feature>
<evidence type="ECO:0000259" key="8">
    <source>
        <dbReference type="PROSITE" id="PS50850"/>
    </source>
</evidence>
<keyword evidence="5 7" id="KW-1133">Transmembrane helix</keyword>
<name>A0A431VSU1_9DEIO</name>
<feature type="transmembrane region" description="Helical" evidence="7">
    <location>
        <begin position="337"/>
        <end position="356"/>
    </location>
</feature>
<dbReference type="InterPro" id="IPR001958">
    <property type="entry name" value="Tet-R_TetA/multi-R_MdtG-like"/>
</dbReference>
<gene>
    <name evidence="9" type="ORF">EJ104_08585</name>
</gene>
<evidence type="ECO:0000256" key="1">
    <source>
        <dbReference type="ARBA" id="ARBA00004651"/>
    </source>
</evidence>
<feature type="transmembrane region" description="Helical" evidence="7">
    <location>
        <begin position="284"/>
        <end position="301"/>
    </location>
</feature>
<dbReference type="PANTHER" id="PTHR23517">
    <property type="entry name" value="RESISTANCE PROTEIN MDTM, PUTATIVE-RELATED-RELATED"/>
    <property type="match status" value="1"/>
</dbReference>
<dbReference type="SUPFAM" id="SSF103473">
    <property type="entry name" value="MFS general substrate transporter"/>
    <property type="match status" value="1"/>
</dbReference>
<comment type="caution">
    <text evidence="9">The sequence shown here is derived from an EMBL/GenBank/DDBJ whole genome shotgun (WGS) entry which is preliminary data.</text>
</comment>
<evidence type="ECO:0000256" key="5">
    <source>
        <dbReference type="ARBA" id="ARBA00022989"/>
    </source>
</evidence>
<dbReference type="Proteomes" id="UP000277766">
    <property type="component" value="Unassembled WGS sequence"/>
</dbReference>
<dbReference type="PROSITE" id="PS50850">
    <property type="entry name" value="MFS"/>
    <property type="match status" value="1"/>
</dbReference>
<dbReference type="InterPro" id="IPR011701">
    <property type="entry name" value="MFS"/>
</dbReference>
<dbReference type="PRINTS" id="PR01035">
    <property type="entry name" value="TCRTETA"/>
</dbReference>
<evidence type="ECO:0000313" key="10">
    <source>
        <dbReference type="Proteomes" id="UP000277766"/>
    </source>
</evidence>
<sequence length="411" mass="42654">MTLPTPAAPEPEPFSLRQLSGAQWALIVSTFLMWAGFFLIIPLVTVHFVGGLGWAAGAVGAVLGVRQLTQQGLTVLGGAWADRIGPRRLILWGCLLRAAGFAAMAFSGSFWALLLAGLIAGLGGALFDAPKSAAITALTRPEYRPQLFSLLSVAGNLGMVLGPLLGALMIGLGFSVAALISASAYVLCWLILRSLPNIQPQAGSGGLDGLRAAVTDPRLVRFTLALIGYFLLSTQLNVAVTLRAVELGGTGATGPLYALNAGLAVLLQYPLLRWTSAHWPARTVLTVAVSLTAVSLGLMGFAQTFTALLACAALYSLGTMLVFPTQQTLVSRLAPPALAGSYFGFSSLSLGVGGALGNLLGGSLVDFGQALGHPQLPWLLLMVTGLLTVIALRWALRDVPTAEQAAQSANE</sequence>
<proteinExistence type="predicted"/>
<dbReference type="GO" id="GO:0022857">
    <property type="term" value="F:transmembrane transporter activity"/>
    <property type="evidence" value="ECO:0007669"/>
    <property type="project" value="InterPro"/>
</dbReference>
<evidence type="ECO:0000313" key="9">
    <source>
        <dbReference type="EMBL" id="RTR26221.1"/>
    </source>
</evidence>
<comment type="subcellular location">
    <subcellularLocation>
        <location evidence="1">Cell membrane</location>
        <topology evidence="1">Multi-pass membrane protein</topology>
    </subcellularLocation>
</comment>
<feature type="domain" description="Major facilitator superfamily (MFS) profile" evidence="8">
    <location>
        <begin position="22"/>
        <end position="403"/>
    </location>
</feature>
<evidence type="ECO:0000256" key="4">
    <source>
        <dbReference type="ARBA" id="ARBA00022692"/>
    </source>
</evidence>
<keyword evidence="10" id="KW-1185">Reference proteome</keyword>
<keyword evidence="6 7" id="KW-0472">Membrane</keyword>
<feature type="transmembrane region" description="Helical" evidence="7">
    <location>
        <begin position="111"/>
        <end position="127"/>
    </location>
</feature>
<dbReference type="OrthoDB" id="56516at2"/>
<evidence type="ECO:0000256" key="3">
    <source>
        <dbReference type="ARBA" id="ARBA00022475"/>
    </source>
</evidence>
<feature type="transmembrane region" description="Helical" evidence="7">
    <location>
        <begin position="219"/>
        <end position="242"/>
    </location>
</feature>
<evidence type="ECO:0000256" key="7">
    <source>
        <dbReference type="SAM" id="Phobius"/>
    </source>
</evidence>
<dbReference type="EMBL" id="RXPE01000017">
    <property type="protein sequence ID" value="RTR26221.1"/>
    <property type="molecule type" value="Genomic_DNA"/>
</dbReference>
<feature type="transmembrane region" description="Helical" evidence="7">
    <location>
        <begin position="147"/>
        <end position="166"/>
    </location>
</feature>
<dbReference type="RefSeq" id="WP_126352319.1">
    <property type="nucleotide sequence ID" value="NZ_CP086380.1"/>
</dbReference>
<dbReference type="AlphaFoldDB" id="A0A431VSU1"/>
<feature type="transmembrane region" description="Helical" evidence="7">
    <location>
        <begin position="307"/>
        <end position="325"/>
    </location>
</feature>
<feature type="transmembrane region" description="Helical" evidence="7">
    <location>
        <begin position="172"/>
        <end position="192"/>
    </location>
</feature>
<feature type="transmembrane region" description="Helical" evidence="7">
    <location>
        <begin position="254"/>
        <end position="272"/>
    </location>
</feature>
<dbReference type="CDD" id="cd17329">
    <property type="entry name" value="MFS_MdtH_MDR_like"/>
    <property type="match status" value="1"/>
</dbReference>
<feature type="transmembrane region" description="Helical" evidence="7">
    <location>
        <begin position="376"/>
        <end position="396"/>
    </location>
</feature>
<evidence type="ECO:0000256" key="6">
    <source>
        <dbReference type="ARBA" id="ARBA00023136"/>
    </source>
</evidence>
<dbReference type="GO" id="GO:0005886">
    <property type="term" value="C:plasma membrane"/>
    <property type="evidence" value="ECO:0007669"/>
    <property type="project" value="UniProtKB-SubCell"/>
</dbReference>